<dbReference type="PANTHER" id="PTHR47371">
    <property type="entry name" value="LIPOTEICHOIC ACID SYNTHASE"/>
    <property type="match status" value="1"/>
</dbReference>
<dbReference type="InterPro" id="IPR012160">
    <property type="entry name" value="LtaS-like"/>
</dbReference>
<accession>A0ABM9A870</accession>
<keyword evidence="2" id="KW-1003">Cell membrane</keyword>
<keyword evidence="4 6" id="KW-1133">Transmembrane helix</keyword>
<dbReference type="Pfam" id="PF00884">
    <property type="entry name" value="Sulfatase"/>
    <property type="match status" value="1"/>
</dbReference>
<feature type="transmembrane region" description="Helical" evidence="6">
    <location>
        <begin position="87"/>
        <end position="111"/>
    </location>
</feature>
<keyword evidence="3 6" id="KW-0812">Transmembrane</keyword>
<evidence type="ECO:0000313" key="9">
    <source>
        <dbReference type="Proteomes" id="UP000838748"/>
    </source>
</evidence>
<dbReference type="Proteomes" id="UP000838748">
    <property type="component" value="Unassembled WGS sequence"/>
</dbReference>
<dbReference type="RefSeq" id="WP_237363342.1">
    <property type="nucleotide sequence ID" value="NZ_CAKLDM010000002.1"/>
</dbReference>
<reference evidence="8" key="1">
    <citation type="submission" date="2021-11" db="EMBL/GenBank/DDBJ databases">
        <authorList>
            <person name="Rodrigo-Torres L."/>
            <person name="Arahal R. D."/>
            <person name="Lucena T."/>
        </authorList>
    </citation>
    <scope>NUCLEOTIDE SEQUENCE</scope>
    <source>
        <strain evidence="8">CECT 7928</strain>
    </source>
</reference>
<feature type="domain" description="Sulfatase N-terminal" evidence="7">
    <location>
        <begin position="285"/>
        <end position="555"/>
    </location>
</feature>
<evidence type="ECO:0000256" key="2">
    <source>
        <dbReference type="ARBA" id="ARBA00022475"/>
    </source>
</evidence>
<evidence type="ECO:0000256" key="5">
    <source>
        <dbReference type="ARBA" id="ARBA00023136"/>
    </source>
</evidence>
<dbReference type="GO" id="GO:0008960">
    <property type="term" value="F:phosphatidylglycerol-membrane-oligosaccharide glycerophosphotransferase activity"/>
    <property type="evidence" value="ECO:0007669"/>
    <property type="project" value="UniProtKB-EC"/>
</dbReference>
<dbReference type="SUPFAM" id="SSF53649">
    <property type="entry name" value="Alkaline phosphatase-like"/>
    <property type="match status" value="1"/>
</dbReference>
<keyword evidence="8" id="KW-0808">Transferase</keyword>
<protein>
    <submittedName>
        <fullName evidence="8">Phosphoglycerol transferase I</fullName>
        <ecNumber evidence="8">2.7.8.20</ecNumber>
    </submittedName>
</protein>
<dbReference type="EMBL" id="CAKLDM010000002">
    <property type="protein sequence ID" value="CAH0541876.1"/>
    <property type="molecule type" value="Genomic_DNA"/>
</dbReference>
<dbReference type="EC" id="2.7.8.20" evidence="8"/>
<evidence type="ECO:0000256" key="6">
    <source>
        <dbReference type="SAM" id="Phobius"/>
    </source>
</evidence>
<evidence type="ECO:0000256" key="3">
    <source>
        <dbReference type="ARBA" id="ARBA00022692"/>
    </source>
</evidence>
<dbReference type="InterPro" id="IPR050448">
    <property type="entry name" value="OpgB/LTA_synthase_biosynth"/>
</dbReference>
<dbReference type="InterPro" id="IPR017850">
    <property type="entry name" value="Alkaline_phosphatase_core_sf"/>
</dbReference>
<evidence type="ECO:0000313" key="8">
    <source>
        <dbReference type="EMBL" id="CAH0541876.1"/>
    </source>
</evidence>
<dbReference type="CDD" id="cd16015">
    <property type="entry name" value="LTA_synthase"/>
    <property type="match status" value="1"/>
</dbReference>
<gene>
    <name evidence="8" type="primary">mdoB</name>
    <name evidence="8" type="ORF">VMF7928_03904</name>
</gene>
<keyword evidence="9" id="KW-1185">Reference proteome</keyword>
<proteinExistence type="predicted"/>
<dbReference type="PANTHER" id="PTHR47371:SF3">
    <property type="entry name" value="PHOSPHOGLYCEROL TRANSFERASE I"/>
    <property type="match status" value="1"/>
</dbReference>
<sequence>MNIFKKRLGVLYPIVISALVILALFGISRLVLSIWLYERLPSISDWLTVLGRGVRIDLASVSYLLILPALLATLLSFDNVVGKIWNWLLRVWITAGLWLVVYMEVATPPFILQYDLRPNRNFIEYLIYPKEVFSMLWTGYKLELFISTATTILTLYVGWRWTRSLVSNLHYQKWYWRPFLAILVVAIGVMGARSTLGHRPLNPALVAYSSDPMVNDLILNSSYSVIFAAKQMSSEKSAFDFYPNMPEKEVIEVVRDSMNVGQRKFESSEQPTLTYHQSPKESAPKNIVIVLMESQGARYVKSLGGIDTSPNLDRLMNEGWAFTNMYSTGTRSVRGIEAVITGFTPTPSRAVVKLGKSQTDFFTIADLLKSKGYVTQFVYGGESHFDNMKSFFLGNGFTDIKDLPTFNSPKFVGSWGASDEDLFDKADQEFTKLNKEGKPFFSLVFTSSNHTPYEYPEGTIKHYNSPNATLENAVKYADYAVGKFIDKARKSTYWDDTIFLVIADHDSRATGSLPVPVGHFHIPAIILGKSIPAHIDKRLVSQIDMSPTLLSLAGISGYTPMIGHDLTKKVPLNKQRALMQRDRNFGWLNAQNELVVIRPEKAPATYLYDPKSDSLEEKIVEPEVVRQAKAHALWGSLAYEKDYYKALEDYQNQH</sequence>
<evidence type="ECO:0000256" key="4">
    <source>
        <dbReference type="ARBA" id="ARBA00022989"/>
    </source>
</evidence>
<organism evidence="8 9">
    <name type="scientific">Vibrio marisflavi CECT 7928</name>
    <dbReference type="NCBI Taxonomy" id="634439"/>
    <lineage>
        <taxon>Bacteria</taxon>
        <taxon>Pseudomonadati</taxon>
        <taxon>Pseudomonadota</taxon>
        <taxon>Gammaproteobacteria</taxon>
        <taxon>Vibrionales</taxon>
        <taxon>Vibrionaceae</taxon>
        <taxon>Vibrio</taxon>
    </lineage>
</organism>
<feature type="transmembrane region" description="Helical" evidence="6">
    <location>
        <begin position="12"/>
        <end position="36"/>
    </location>
</feature>
<comment type="subcellular location">
    <subcellularLocation>
        <location evidence="1">Cell membrane</location>
        <topology evidence="1">Multi-pass membrane protein</topology>
    </subcellularLocation>
</comment>
<feature type="transmembrane region" description="Helical" evidence="6">
    <location>
        <begin position="144"/>
        <end position="162"/>
    </location>
</feature>
<dbReference type="Gene3D" id="3.30.1120.80">
    <property type="match status" value="1"/>
</dbReference>
<comment type="caution">
    <text evidence="8">The sequence shown here is derived from an EMBL/GenBank/DDBJ whole genome shotgun (WGS) entry which is preliminary data.</text>
</comment>
<dbReference type="InterPro" id="IPR000917">
    <property type="entry name" value="Sulfatase_N"/>
</dbReference>
<feature type="transmembrane region" description="Helical" evidence="6">
    <location>
        <begin position="174"/>
        <end position="192"/>
    </location>
</feature>
<name>A0ABM9A870_9VIBR</name>
<dbReference type="PIRSF" id="PIRSF005091">
    <property type="entry name" value="Mmb_sulf_HI1246"/>
    <property type="match status" value="1"/>
</dbReference>
<keyword evidence="5 6" id="KW-0472">Membrane</keyword>
<dbReference type="Gene3D" id="3.40.720.10">
    <property type="entry name" value="Alkaline Phosphatase, subunit A"/>
    <property type="match status" value="1"/>
</dbReference>
<evidence type="ECO:0000259" key="7">
    <source>
        <dbReference type="Pfam" id="PF00884"/>
    </source>
</evidence>
<evidence type="ECO:0000256" key="1">
    <source>
        <dbReference type="ARBA" id="ARBA00004651"/>
    </source>
</evidence>
<feature type="transmembrane region" description="Helical" evidence="6">
    <location>
        <begin position="56"/>
        <end position="75"/>
    </location>
</feature>